<evidence type="ECO:0008006" key="3">
    <source>
        <dbReference type="Google" id="ProtNLM"/>
    </source>
</evidence>
<accession>A0A1M6M7L7</accession>
<protein>
    <recommendedName>
        <fullName evidence="3">Phospholipid/glycerol acyltransferase domain-containing protein</fullName>
    </recommendedName>
</protein>
<proteinExistence type="predicted"/>
<dbReference type="Proteomes" id="UP000183994">
    <property type="component" value="Unassembled WGS sequence"/>
</dbReference>
<evidence type="ECO:0000313" key="2">
    <source>
        <dbReference type="Proteomes" id="UP000183994"/>
    </source>
</evidence>
<keyword evidence="2" id="KW-1185">Reference proteome</keyword>
<gene>
    <name evidence="1" type="ORF">SAMN02745216_02265</name>
</gene>
<organism evidence="1 2">
    <name type="scientific">Desulfatibacillum alkenivorans DSM 16219</name>
    <dbReference type="NCBI Taxonomy" id="1121393"/>
    <lineage>
        <taxon>Bacteria</taxon>
        <taxon>Pseudomonadati</taxon>
        <taxon>Thermodesulfobacteriota</taxon>
        <taxon>Desulfobacteria</taxon>
        <taxon>Desulfobacterales</taxon>
        <taxon>Desulfatibacillaceae</taxon>
        <taxon>Desulfatibacillum</taxon>
    </lineage>
</organism>
<dbReference type="AlphaFoldDB" id="A0A1M6M7L7"/>
<sequence length="286" mass="31764">MPAVIKENDLLMEEKMDEEATIGEGIVVKDAESIINLFLQFAVKEYKIYNPKTLLPEKEKPLVIISAHGPQWAPAPIMFIVGKYFLDNGLGDIVGSFYPHPLFMRVPGMKAIFGRLGVPTKVYDLPGLVERLNDGRIQVTGTAPEGIYCNFQWEDYVGPYDNAGMVAAAVLSQAKLVLIAHQGGDAWNFQANLPFGWTLPIPGGLRGVNIPIGPVRRIDRYAMLAKKYRPSLKKAELEAASAKERKLLIGLEVAKIRTQLNLMTEDLQHREAKLLASKNGKKKVKK</sequence>
<reference evidence="2" key="1">
    <citation type="submission" date="2016-11" db="EMBL/GenBank/DDBJ databases">
        <authorList>
            <person name="Varghese N."/>
            <person name="Submissions S."/>
        </authorList>
    </citation>
    <scope>NUCLEOTIDE SEQUENCE [LARGE SCALE GENOMIC DNA]</scope>
    <source>
        <strain evidence="2">DSM 16219</strain>
    </source>
</reference>
<dbReference type="EMBL" id="FQZU01000012">
    <property type="protein sequence ID" value="SHJ79414.1"/>
    <property type="molecule type" value="Genomic_DNA"/>
</dbReference>
<evidence type="ECO:0000313" key="1">
    <source>
        <dbReference type="EMBL" id="SHJ79414.1"/>
    </source>
</evidence>
<dbReference type="RefSeq" id="WP_073475810.1">
    <property type="nucleotide sequence ID" value="NZ_FQZU01000012.1"/>
</dbReference>
<dbReference type="OrthoDB" id="5425018at2"/>
<name>A0A1M6M7L7_9BACT</name>